<proteinExistence type="predicted"/>
<sequence length="373" mass="42899">MLSPRGLWNRHRRKVIIALGALGSGYVIYKLYDVHRTRVAELERQIEGAREVDELIKSQLQNHFQSIQRISDTATLPYAMHYLRSRIAEDLDLSDLTDKLRQPKGAPREKAELWERLKVLSFTRLTTSLWSMTMLYLYVRVLVNILGRHLYVDIARGSESSQIHHEVESFGRRCQKDFLATADFLSTYGINTLTMNMQSTANEVLKFKQLKDPFTMEKLHETIMQILQLFMNIDSPNYWISYLVPENAKMDTQMIALSSSGFEDPSVLMDASKLDQLMSETWAVLSSPEFRNIVELSLNKLVDVLVEEIDTQFKHSSSSSGAIPLVTLLPRVAQQALPLLEEPSINRFIQIIKNLPEVEVFYTILYSDMPPIL</sequence>
<accession>A0AAP0GBD9</accession>
<gene>
    <name evidence="1" type="primary">PEX3-2</name>
    <name evidence="1" type="ORF">KSP39_PZI005506</name>
</gene>
<organism evidence="1 2">
    <name type="scientific">Platanthera zijinensis</name>
    <dbReference type="NCBI Taxonomy" id="2320716"/>
    <lineage>
        <taxon>Eukaryota</taxon>
        <taxon>Viridiplantae</taxon>
        <taxon>Streptophyta</taxon>
        <taxon>Embryophyta</taxon>
        <taxon>Tracheophyta</taxon>
        <taxon>Spermatophyta</taxon>
        <taxon>Magnoliopsida</taxon>
        <taxon>Liliopsida</taxon>
        <taxon>Asparagales</taxon>
        <taxon>Orchidaceae</taxon>
        <taxon>Orchidoideae</taxon>
        <taxon>Orchideae</taxon>
        <taxon>Orchidinae</taxon>
        <taxon>Platanthera</taxon>
    </lineage>
</organism>
<comment type="caution">
    <text evidence="1">The sequence shown here is derived from an EMBL/GenBank/DDBJ whole genome shotgun (WGS) entry which is preliminary data.</text>
</comment>
<reference evidence="1 2" key="1">
    <citation type="journal article" date="2022" name="Nat. Plants">
        <title>Genomes of leafy and leafless Platanthera orchids illuminate the evolution of mycoheterotrophy.</title>
        <authorList>
            <person name="Li M.H."/>
            <person name="Liu K.W."/>
            <person name="Li Z."/>
            <person name="Lu H.C."/>
            <person name="Ye Q.L."/>
            <person name="Zhang D."/>
            <person name="Wang J.Y."/>
            <person name="Li Y.F."/>
            <person name="Zhong Z.M."/>
            <person name="Liu X."/>
            <person name="Yu X."/>
            <person name="Liu D.K."/>
            <person name="Tu X.D."/>
            <person name="Liu B."/>
            <person name="Hao Y."/>
            <person name="Liao X.Y."/>
            <person name="Jiang Y.T."/>
            <person name="Sun W.H."/>
            <person name="Chen J."/>
            <person name="Chen Y.Q."/>
            <person name="Ai Y."/>
            <person name="Zhai J.W."/>
            <person name="Wu S.S."/>
            <person name="Zhou Z."/>
            <person name="Hsiao Y.Y."/>
            <person name="Wu W.L."/>
            <person name="Chen Y.Y."/>
            <person name="Lin Y.F."/>
            <person name="Hsu J.L."/>
            <person name="Li C.Y."/>
            <person name="Wang Z.W."/>
            <person name="Zhao X."/>
            <person name="Zhong W.Y."/>
            <person name="Ma X.K."/>
            <person name="Ma L."/>
            <person name="Huang J."/>
            <person name="Chen G.Z."/>
            <person name="Huang M.Z."/>
            <person name="Huang L."/>
            <person name="Peng D.H."/>
            <person name="Luo Y.B."/>
            <person name="Zou S.Q."/>
            <person name="Chen S.P."/>
            <person name="Lan S."/>
            <person name="Tsai W.C."/>
            <person name="Van de Peer Y."/>
            <person name="Liu Z.J."/>
        </authorList>
    </citation>
    <scope>NUCLEOTIDE SEQUENCE [LARGE SCALE GENOMIC DNA]</scope>
    <source>
        <strain evidence="1">Lor287</strain>
    </source>
</reference>
<dbReference type="PANTHER" id="PTHR28080">
    <property type="entry name" value="PEROXISOMAL BIOGENESIS FACTOR 3"/>
    <property type="match status" value="1"/>
</dbReference>
<dbReference type="Pfam" id="PF04882">
    <property type="entry name" value="Peroxin-3"/>
    <property type="match status" value="1"/>
</dbReference>
<evidence type="ECO:0000313" key="2">
    <source>
        <dbReference type="Proteomes" id="UP001418222"/>
    </source>
</evidence>
<dbReference type="Proteomes" id="UP001418222">
    <property type="component" value="Unassembled WGS sequence"/>
</dbReference>
<dbReference type="AlphaFoldDB" id="A0AAP0GBD9"/>
<keyword evidence="2" id="KW-1185">Reference proteome</keyword>
<dbReference type="EMBL" id="JBBWWQ010000004">
    <property type="protein sequence ID" value="KAK8949471.1"/>
    <property type="molecule type" value="Genomic_DNA"/>
</dbReference>
<dbReference type="GO" id="GO:0045046">
    <property type="term" value="P:protein import into peroxisome membrane"/>
    <property type="evidence" value="ECO:0007669"/>
    <property type="project" value="TreeGrafter"/>
</dbReference>
<dbReference type="GO" id="GO:0030674">
    <property type="term" value="F:protein-macromolecule adaptor activity"/>
    <property type="evidence" value="ECO:0007669"/>
    <property type="project" value="TreeGrafter"/>
</dbReference>
<dbReference type="PANTHER" id="PTHR28080:SF1">
    <property type="entry name" value="PEROXISOMAL BIOGENESIS FACTOR 3"/>
    <property type="match status" value="1"/>
</dbReference>
<protein>
    <submittedName>
        <fullName evidence="1">Peroxisome biogenesis protein 3-2</fullName>
    </submittedName>
</protein>
<evidence type="ECO:0000313" key="1">
    <source>
        <dbReference type="EMBL" id="KAK8949471.1"/>
    </source>
</evidence>
<dbReference type="InterPro" id="IPR006966">
    <property type="entry name" value="Peroxin-3"/>
</dbReference>
<name>A0AAP0GBD9_9ASPA</name>
<dbReference type="GO" id="GO:0005778">
    <property type="term" value="C:peroxisomal membrane"/>
    <property type="evidence" value="ECO:0007669"/>
    <property type="project" value="InterPro"/>
</dbReference>